<protein>
    <recommendedName>
        <fullName evidence="4">N-acetyltransferase domain-containing protein</fullName>
    </recommendedName>
</protein>
<dbReference type="GeneID" id="17287964"/>
<proteinExistence type="predicted"/>
<reference evidence="3" key="2">
    <citation type="submission" date="2012-11" db="EMBL/GenBank/DDBJ databases">
        <authorList>
            <person name="Kuo A."/>
            <person name="Curtis B.A."/>
            <person name="Tanifuji G."/>
            <person name="Burki F."/>
            <person name="Gruber A."/>
            <person name="Irimia M."/>
            <person name="Maruyama S."/>
            <person name="Arias M.C."/>
            <person name="Ball S.G."/>
            <person name="Gile G.H."/>
            <person name="Hirakawa Y."/>
            <person name="Hopkins J.F."/>
            <person name="Rensing S.A."/>
            <person name="Schmutz J."/>
            <person name="Symeonidi A."/>
            <person name="Elias M."/>
            <person name="Eveleigh R.J."/>
            <person name="Herman E.K."/>
            <person name="Klute M.J."/>
            <person name="Nakayama T."/>
            <person name="Obornik M."/>
            <person name="Reyes-Prieto A."/>
            <person name="Armbrust E.V."/>
            <person name="Aves S.J."/>
            <person name="Beiko R.G."/>
            <person name="Coutinho P."/>
            <person name="Dacks J.B."/>
            <person name="Durnford D.G."/>
            <person name="Fast N.M."/>
            <person name="Green B.R."/>
            <person name="Grisdale C."/>
            <person name="Hempe F."/>
            <person name="Henrissat B."/>
            <person name="Hoppner M.P."/>
            <person name="Ishida K.-I."/>
            <person name="Kim E."/>
            <person name="Koreny L."/>
            <person name="Kroth P.G."/>
            <person name="Liu Y."/>
            <person name="Malik S.-B."/>
            <person name="Maier U.G."/>
            <person name="McRose D."/>
            <person name="Mock T."/>
            <person name="Neilson J.A."/>
            <person name="Onodera N.T."/>
            <person name="Poole A.M."/>
            <person name="Pritham E.J."/>
            <person name="Richards T.A."/>
            <person name="Rocap G."/>
            <person name="Roy S.W."/>
            <person name="Sarai C."/>
            <person name="Schaack S."/>
            <person name="Shirato S."/>
            <person name="Slamovits C.H."/>
            <person name="Spencer D.F."/>
            <person name="Suzuki S."/>
            <person name="Worden A.Z."/>
            <person name="Zauner S."/>
            <person name="Barry K."/>
            <person name="Bell C."/>
            <person name="Bharti A.K."/>
            <person name="Crow J.A."/>
            <person name="Grimwood J."/>
            <person name="Kramer R."/>
            <person name="Lindquist E."/>
            <person name="Lucas S."/>
            <person name="Salamov A."/>
            <person name="McFadden G.I."/>
            <person name="Lane C.E."/>
            <person name="Keeling P.J."/>
            <person name="Gray M.W."/>
            <person name="Grigoriev I.V."/>
            <person name="Archibald J.M."/>
        </authorList>
    </citation>
    <scope>NUCLEOTIDE SEQUENCE</scope>
    <source>
        <strain evidence="3">CCMP2712</strain>
    </source>
</reference>
<reference evidence="1 3" key="1">
    <citation type="journal article" date="2012" name="Nature">
        <title>Algal genomes reveal evolutionary mosaicism and the fate of nucleomorphs.</title>
        <authorList>
            <consortium name="DOE Joint Genome Institute"/>
            <person name="Curtis B.A."/>
            <person name="Tanifuji G."/>
            <person name="Burki F."/>
            <person name="Gruber A."/>
            <person name="Irimia M."/>
            <person name="Maruyama S."/>
            <person name="Arias M.C."/>
            <person name="Ball S.G."/>
            <person name="Gile G.H."/>
            <person name="Hirakawa Y."/>
            <person name="Hopkins J.F."/>
            <person name="Kuo A."/>
            <person name="Rensing S.A."/>
            <person name="Schmutz J."/>
            <person name="Symeonidi A."/>
            <person name="Elias M."/>
            <person name="Eveleigh R.J."/>
            <person name="Herman E.K."/>
            <person name="Klute M.J."/>
            <person name="Nakayama T."/>
            <person name="Obornik M."/>
            <person name="Reyes-Prieto A."/>
            <person name="Armbrust E.V."/>
            <person name="Aves S.J."/>
            <person name="Beiko R.G."/>
            <person name="Coutinho P."/>
            <person name="Dacks J.B."/>
            <person name="Durnford D.G."/>
            <person name="Fast N.M."/>
            <person name="Green B.R."/>
            <person name="Grisdale C.J."/>
            <person name="Hempel F."/>
            <person name="Henrissat B."/>
            <person name="Hoppner M.P."/>
            <person name="Ishida K."/>
            <person name="Kim E."/>
            <person name="Koreny L."/>
            <person name="Kroth P.G."/>
            <person name="Liu Y."/>
            <person name="Malik S.B."/>
            <person name="Maier U.G."/>
            <person name="McRose D."/>
            <person name="Mock T."/>
            <person name="Neilson J.A."/>
            <person name="Onodera N.T."/>
            <person name="Poole A.M."/>
            <person name="Pritham E.J."/>
            <person name="Richards T.A."/>
            <person name="Rocap G."/>
            <person name="Roy S.W."/>
            <person name="Sarai C."/>
            <person name="Schaack S."/>
            <person name="Shirato S."/>
            <person name="Slamovits C.H."/>
            <person name="Spencer D.F."/>
            <person name="Suzuki S."/>
            <person name="Worden A.Z."/>
            <person name="Zauner S."/>
            <person name="Barry K."/>
            <person name="Bell C."/>
            <person name="Bharti A.K."/>
            <person name="Crow J.A."/>
            <person name="Grimwood J."/>
            <person name="Kramer R."/>
            <person name="Lindquist E."/>
            <person name="Lucas S."/>
            <person name="Salamov A."/>
            <person name="McFadden G.I."/>
            <person name="Lane C.E."/>
            <person name="Keeling P.J."/>
            <person name="Gray M.W."/>
            <person name="Grigoriev I.V."/>
            <person name="Archibald J.M."/>
        </authorList>
    </citation>
    <scope>NUCLEOTIDE SEQUENCE</scope>
    <source>
        <strain evidence="1 3">CCMP2712</strain>
    </source>
</reference>
<dbReference type="AlphaFoldDB" id="L1I5W5"/>
<dbReference type="HOGENOM" id="CLU_1753197_0_0_1"/>
<dbReference type="PaxDb" id="55529-EKX31245"/>
<reference evidence="2" key="3">
    <citation type="submission" date="2016-03" db="UniProtKB">
        <authorList>
            <consortium name="EnsemblProtists"/>
        </authorList>
    </citation>
    <scope>IDENTIFICATION</scope>
</reference>
<name>L1I5W5_GUITC</name>
<dbReference type="EnsemblProtists" id="EKX31245">
    <property type="protein sequence ID" value="EKX31245"/>
    <property type="gene ID" value="GUITHDRAFT_149427"/>
</dbReference>
<gene>
    <name evidence="1" type="ORF">GUITHDRAFT_149427</name>
</gene>
<evidence type="ECO:0000313" key="2">
    <source>
        <dbReference type="EnsemblProtists" id="EKX31245"/>
    </source>
</evidence>
<keyword evidence="3" id="KW-1185">Reference proteome</keyword>
<organism evidence="1">
    <name type="scientific">Guillardia theta (strain CCMP2712)</name>
    <name type="common">Cryptophyte</name>
    <dbReference type="NCBI Taxonomy" id="905079"/>
    <lineage>
        <taxon>Eukaryota</taxon>
        <taxon>Cryptophyceae</taxon>
        <taxon>Pyrenomonadales</taxon>
        <taxon>Geminigeraceae</taxon>
        <taxon>Guillardia</taxon>
    </lineage>
</organism>
<dbReference type="Proteomes" id="UP000011087">
    <property type="component" value="Unassembled WGS sequence"/>
</dbReference>
<evidence type="ECO:0000313" key="3">
    <source>
        <dbReference type="Proteomes" id="UP000011087"/>
    </source>
</evidence>
<sequence length="172" mass="20171">MQEQWPMYEGLCSFHRNYRISHAMLRVLWKEHYGDATAFRVEDEGDFWIIFRQIIEGSPGNVPYNTILNAFKEKTLYGLKVIETEEMFRLGCKLDPLFCVDMNGDPGDYLLPCYCIMQDDIAECIWVRPDMRRQGLGRLFVQKLRIREAWNPLPESVGFWESCGVETVESLS</sequence>
<dbReference type="KEGG" id="gtt:GUITHDRAFT_149427"/>
<dbReference type="EMBL" id="JH993323">
    <property type="protein sequence ID" value="EKX31245.1"/>
    <property type="molecule type" value="Genomic_DNA"/>
</dbReference>
<dbReference type="RefSeq" id="XP_005818225.1">
    <property type="nucleotide sequence ID" value="XM_005818168.1"/>
</dbReference>
<evidence type="ECO:0008006" key="4">
    <source>
        <dbReference type="Google" id="ProtNLM"/>
    </source>
</evidence>
<accession>L1I5W5</accession>
<evidence type="ECO:0000313" key="1">
    <source>
        <dbReference type="EMBL" id="EKX31245.1"/>
    </source>
</evidence>